<evidence type="ECO:0000256" key="1">
    <source>
        <dbReference type="SAM" id="Phobius"/>
    </source>
</evidence>
<feature type="transmembrane region" description="Helical" evidence="1">
    <location>
        <begin position="12"/>
        <end position="35"/>
    </location>
</feature>
<sequence length="387" mass="41702">MSRRPGLSLTEVLVALFIMGIGTIAVLTLFPLGALNMAQAFRDDRCTQGAAQADAFLRSYVRERIDTGRLTPAPPGGEGFYEALTSPDQKKTFSNYFVGDDSGGSISYPVLIDPIGFKARGGTTDAGGVQATNTWFGADNGFGDGITTPHTTALSRRTLRSVLAQPVGNQQALAIRICSLLDGLGYETTGLPATVGGTIDRDGRYNWMWLVQRHSGTATSPVTVTVVVFDKRAPGYAPTGVPLETVWNPTYAVPEVPSLLQRGETKLQFAGSYATNTLPNVQRGGWLLDSSIALINRPPTGAPVVVPFRSTGNPPAGAQMWIRNANFYRVVSVTETPTGIDVELETPLKTDTGWKTNDPQLPLSERRFTYFSGVAEVFVRDRPLDLN</sequence>
<dbReference type="Proteomes" id="UP000319576">
    <property type="component" value="Chromosome"/>
</dbReference>
<dbReference type="Pfam" id="PF07963">
    <property type="entry name" value="N_methyl"/>
    <property type="match status" value="1"/>
</dbReference>
<evidence type="ECO:0000313" key="3">
    <source>
        <dbReference type="Proteomes" id="UP000319576"/>
    </source>
</evidence>
<dbReference type="AlphaFoldDB" id="A0A517XX24"/>
<reference evidence="2 3" key="1">
    <citation type="submission" date="2019-02" db="EMBL/GenBank/DDBJ databases">
        <title>Deep-cultivation of Planctomycetes and their phenomic and genomic characterization uncovers novel biology.</title>
        <authorList>
            <person name="Wiegand S."/>
            <person name="Jogler M."/>
            <person name="Boedeker C."/>
            <person name="Pinto D."/>
            <person name="Vollmers J."/>
            <person name="Rivas-Marin E."/>
            <person name="Kohn T."/>
            <person name="Peeters S.H."/>
            <person name="Heuer A."/>
            <person name="Rast P."/>
            <person name="Oberbeckmann S."/>
            <person name="Bunk B."/>
            <person name="Jeske O."/>
            <person name="Meyerdierks A."/>
            <person name="Storesund J.E."/>
            <person name="Kallscheuer N."/>
            <person name="Luecker S."/>
            <person name="Lage O.M."/>
            <person name="Pohl T."/>
            <person name="Merkel B.J."/>
            <person name="Hornburger P."/>
            <person name="Mueller R.-W."/>
            <person name="Bruemmer F."/>
            <person name="Labrenz M."/>
            <person name="Spormann A.M."/>
            <person name="Op den Camp H."/>
            <person name="Overmann J."/>
            <person name="Amann R."/>
            <person name="Jetten M.S.M."/>
            <person name="Mascher T."/>
            <person name="Medema M.H."/>
            <person name="Devos D.P."/>
            <person name="Kaster A.-K."/>
            <person name="Ovreas L."/>
            <person name="Rohde M."/>
            <person name="Galperin M.Y."/>
            <person name="Jogler C."/>
        </authorList>
    </citation>
    <scope>NUCLEOTIDE SEQUENCE [LARGE SCALE GENOMIC DNA]</scope>
    <source>
        <strain evidence="2 3">ETA_A1</strain>
    </source>
</reference>
<name>A0A517XX24_9BACT</name>
<keyword evidence="3" id="KW-1185">Reference proteome</keyword>
<keyword evidence="1" id="KW-0812">Transmembrane</keyword>
<dbReference type="RefSeq" id="WP_145241458.1">
    <property type="nucleotide sequence ID" value="NZ_CP036273.1"/>
</dbReference>
<gene>
    <name evidence="2" type="ORF">ETAA1_40280</name>
</gene>
<dbReference type="KEGG" id="uli:ETAA1_40280"/>
<keyword evidence="1" id="KW-1133">Transmembrane helix</keyword>
<proteinExistence type="predicted"/>
<evidence type="ECO:0000313" key="2">
    <source>
        <dbReference type="EMBL" id="QDU22053.1"/>
    </source>
</evidence>
<dbReference type="InterPro" id="IPR012902">
    <property type="entry name" value="N_methyl_site"/>
</dbReference>
<dbReference type="OrthoDB" id="284367at2"/>
<dbReference type="EMBL" id="CP036273">
    <property type="protein sequence ID" value="QDU22053.1"/>
    <property type="molecule type" value="Genomic_DNA"/>
</dbReference>
<protein>
    <submittedName>
        <fullName evidence="2">Uncharacterized protein</fullName>
    </submittedName>
</protein>
<organism evidence="2 3">
    <name type="scientific">Urbifossiella limnaea</name>
    <dbReference type="NCBI Taxonomy" id="2528023"/>
    <lineage>
        <taxon>Bacteria</taxon>
        <taxon>Pseudomonadati</taxon>
        <taxon>Planctomycetota</taxon>
        <taxon>Planctomycetia</taxon>
        <taxon>Gemmatales</taxon>
        <taxon>Gemmataceae</taxon>
        <taxon>Urbifossiella</taxon>
    </lineage>
</organism>
<accession>A0A517XX24</accession>
<keyword evidence="1" id="KW-0472">Membrane</keyword>